<proteinExistence type="predicted"/>
<name>A0AAD6TN14_9AGAR</name>
<gene>
    <name evidence="1" type="ORF">B0H15DRAFT_793063</name>
</gene>
<keyword evidence="2" id="KW-1185">Reference proteome</keyword>
<comment type="caution">
    <text evidence="1">The sequence shown here is derived from an EMBL/GenBank/DDBJ whole genome shotgun (WGS) entry which is preliminary data.</text>
</comment>
<dbReference type="AlphaFoldDB" id="A0AAD6TN14"/>
<accession>A0AAD6TN14</accession>
<sequence>MPPCPADAPQWVKAVYAEISGDSPGTTYNGLVGLWLSLEKLYGFSQGRSGGGLPKSSRPAALSAWITAGRGGRGGPLSKGVGPPIGPLAAYDETWWRWWGTLQPKWRKENGRRPGHFLRDTYPESASKNWTTLRHPGQNGVLSLVASLYWWGKKVIADGGLGDRESWLDAVADVKWMVKGLLLSEGGGREE</sequence>
<dbReference type="EMBL" id="JARJCN010000118">
    <property type="protein sequence ID" value="KAJ7073293.1"/>
    <property type="molecule type" value="Genomic_DNA"/>
</dbReference>
<protein>
    <submittedName>
        <fullName evidence="1">Uncharacterized protein</fullName>
    </submittedName>
</protein>
<evidence type="ECO:0000313" key="2">
    <source>
        <dbReference type="Proteomes" id="UP001222325"/>
    </source>
</evidence>
<reference evidence="1" key="1">
    <citation type="submission" date="2023-03" db="EMBL/GenBank/DDBJ databases">
        <title>Massive genome expansion in bonnet fungi (Mycena s.s.) driven by repeated elements and novel gene families across ecological guilds.</title>
        <authorList>
            <consortium name="Lawrence Berkeley National Laboratory"/>
            <person name="Harder C.B."/>
            <person name="Miyauchi S."/>
            <person name="Viragh M."/>
            <person name="Kuo A."/>
            <person name="Thoen E."/>
            <person name="Andreopoulos B."/>
            <person name="Lu D."/>
            <person name="Skrede I."/>
            <person name="Drula E."/>
            <person name="Henrissat B."/>
            <person name="Morin E."/>
            <person name="Kohler A."/>
            <person name="Barry K."/>
            <person name="LaButti K."/>
            <person name="Morin E."/>
            <person name="Salamov A."/>
            <person name="Lipzen A."/>
            <person name="Mereny Z."/>
            <person name="Hegedus B."/>
            <person name="Baldrian P."/>
            <person name="Stursova M."/>
            <person name="Weitz H."/>
            <person name="Taylor A."/>
            <person name="Grigoriev I.V."/>
            <person name="Nagy L.G."/>
            <person name="Martin F."/>
            <person name="Kauserud H."/>
        </authorList>
    </citation>
    <scope>NUCLEOTIDE SEQUENCE</scope>
    <source>
        <strain evidence="1">CBHHK173m</strain>
    </source>
</reference>
<evidence type="ECO:0000313" key="1">
    <source>
        <dbReference type="EMBL" id="KAJ7073293.1"/>
    </source>
</evidence>
<dbReference type="Proteomes" id="UP001222325">
    <property type="component" value="Unassembled WGS sequence"/>
</dbReference>
<organism evidence="1 2">
    <name type="scientific">Mycena belliarum</name>
    <dbReference type="NCBI Taxonomy" id="1033014"/>
    <lineage>
        <taxon>Eukaryota</taxon>
        <taxon>Fungi</taxon>
        <taxon>Dikarya</taxon>
        <taxon>Basidiomycota</taxon>
        <taxon>Agaricomycotina</taxon>
        <taxon>Agaricomycetes</taxon>
        <taxon>Agaricomycetidae</taxon>
        <taxon>Agaricales</taxon>
        <taxon>Marasmiineae</taxon>
        <taxon>Mycenaceae</taxon>
        <taxon>Mycena</taxon>
    </lineage>
</organism>